<feature type="transmembrane region" description="Helical" evidence="1">
    <location>
        <begin position="12"/>
        <end position="31"/>
    </location>
</feature>
<dbReference type="AlphaFoldDB" id="A0A328BL71"/>
<evidence type="ECO:0000313" key="3">
    <source>
        <dbReference type="Proteomes" id="UP000249524"/>
    </source>
</evidence>
<dbReference type="Proteomes" id="UP000249524">
    <property type="component" value="Unassembled WGS sequence"/>
</dbReference>
<comment type="caution">
    <text evidence="2">The sequence shown here is derived from an EMBL/GenBank/DDBJ whole genome shotgun (WGS) entry which is preliminary data.</text>
</comment>
<feature type="transmembrane region" description="Helical" evidence="1">
    <location>
        <begin position="43"/>
        <end position="60"/>
    </location>
</feature>
<accession>A0A328BL71</accession>
<dbReference type="EMBL" id="QFYS01000002">
    <property type="protein sequence ID" value="RAK67415.1"/>
    <property type="molecule type" value="Genomic_DNA"/>
</dbReference>
<dbReference type="RefSeq" id="WP_111275026.1">
    <property type="nucleotide sequence ID" value="NZ_QFYS01000002.1"/>
</dbReference>
<evidence type="ECO:0000313" key="2">
    <source>
        <dbReference type="EMBL" id="RAK67415.1"/>
    </source>
</evidence>
<dbReference type="PANTHER" id="PTHR28008">
    <property type="entry name" value="DOMAIN PROTEIN, PUTATIVE (AFU_ORTHOLOGUE AFUA_3G10980)-RELATED"/>
    <property type="match status" value="1"/>
</dbReference>
<sequence>MFLPHRLPRPARLGLYALAAAILLVLCLLPTEELPDPGTGDRFEHTAAWFVLTATGYALAPRRRLAIPAFALAYGVLVEVVQAVAPTGRHGDLADLAADALGVAVAVAGYLAVRRLRPA</sequence>
<protein>
    <recommendedName>
        <fullName evidence="4">VanZ family protein</fullName>
    </recommendedName>
</protein>
<keyword evidence="1" id="KW-1133">Transmembrane helix</keyword>
<name>A0A328BL71_9CAUL</name>
<gene>
    <name evidence="2" type="ORF">DJ019_05715</name>
</gene>
<organism evidence="2 3">
    <name type="scientific">Phenylobacterium kunshanense</name>
    <dbReference type="NCBI Taxonomy" id="1445034"/>
    <lineage>
        <taxon>Bacteria</taxon>
        <taxon>Pseudomonadati</taxon>
        <taxon>Pseudomonadota</taxon>
        <taxon>Alphaproteobacteria</taxon>
        <taxon>Caulobacterales</taxon>
        <taxon>Caulobacteraceae</taxon>
        <taxon>Phenylobacterium</taxon>
    </lineage>
</organism>
<evidence type="ECO:0000256" key="1">
    <source>
        <dbReference type="SAM" id="Phobius"/>
    </source>
</evidence>
<evidence type="ECO:0008006" key="4">
    <source>
        <dbReference type="Google" id="ProtNLM"/>
    </source>
</evidence>
<dbReference type="PANTHER" id="PTHR28008:SF1">
    <property type="entry name" value="DOMAIN PROTEIN, PUTATIVE (AFU_ORTHOLOGUE AFUA_3G10980)-RELATED"/>
    <property type="match status" value="1"/>
</dbReference>
<feature type="transmembrane region" description="Helical" evidence="1">
    <location>
        <begin position="96"/>
        <end position="113"/>
    </location>
</feature>
<proteinExistence type="predicted"/>
<keyword evidence="1" id="KW-0812">Transmembrane</keyword>
<feature type="transmembrane region" description="Helical" evidence="1">
    <location>
        <begin position="65"/>
        <end position="84"/>
    </location>
</feature>
<keyword evidence="1" id="KW-0472">Membrane</keyword>
<reference evidence="2 3" key="1">
    <citation type="submission" date="2018-05" db="EMBL/GenBank/DDBJ databases">
        <authorList>
            <person name="Lanie J.A."/>
            <person name="Ng W.-L."/>
            <person name="Kazmierczak K.M."/>
            <person name="Andrzejewski T.M."/>
            <person name="Davidsen T.M."/>
            <person name="Wayne K.J."/>
            <person name="Tettelin H."/>
            <person name="Glass J.I."/>
            <person name="Rusch D."/>
            <person name="Podicherti R."/>
            <person name="Tsui H.-C.T."/>
            <person name="Winkler M.E."/>
        </authorList>
    </citation>
    <scope>NUCLEOTIDE SEQUENCE [LARGE SCALE GENOMIC DNA]</scope>
    <source>
        <strain evidence="2 3">BUT-10</strain>
    </source>
</reference>
<keyword evidence="3" id="KW-1185">Reference proteome</keyword>